<dbReference type="GO" id="GO:0005576">
    <property type="term" value="C:extracellular region"/>
    <property type="evidence" value="ECO:0007669"/>
    <property type="project" value="UniProtKB-SubCell"/>
</dbReference>
<evidence type="ECO:0000313" key="6">
    <source>
        <dbReference type="EMBL" id="KAL0974237.1"/>
    </source>
</evidence>
<dbReference type="AlphaFoldDB" id="A0ABD0X8Z5"/>
<dbReference type="Gene3D" id="2.40.128.20">
    <property type="match status" value="1"/>
</dbReference>
<evidence type="ECO:0000256" key="5">
    <source>
        <dbReference type="SAM" id="SignalP"/>
    </source>
</evidence>
<feature type="chain" id="PRO_5044761108" description="Saxitoxin and tetrodotoxin-binding protein 1-like" evidence="5">
    <location>
        <begin position="19"/>
        <end position="190"/>
    </location>
</feature>
<keyword evidence="3 5" id="KW-0732">Signal</keyword>
<keyword evidence="7" id="KW-1185">Reference proteome</keyword>
<comment type="subcellular location">
    <subcellularLocation>
        <location evidence="1">Secreted</location>
    </subcellularLocation>
</comment>
<evidence type="ECO:0000256" key="3">
    <source>
        <dbReference type="ARBA" id="ARBA00022729"/>
    </source>
</evidence>
<name>A0ABD0X8Z5_UMBPY</name>
<evidence type="ECO:0000256" key="2">
    <source>
        <dbReference type="ARBA" id="ARBA00022525"/>
    </source>
</evidence>
<gene>
    <name evidence="6" type="ORF">UPYG_G00217520</name>
</gene>
<protein>
    <recommendedName>
        <fullName evidence="8">Saxitoxin and tetrodotoxin-binding protein 1-like</fullName>
    </recommendedName>
</protein>
<proteinExistence type="predicted"/>
<dbReference type="Proteomes" id="UP001557470">
    <property type="component" value="Unassembled WGS sequence"/>
</dbReference>
<keyword evidence="4" id="KW-0325">Glycoprotein</keyword>
<accession>A0ABD0X8Z5</accession>
<comment type="caution">
    <text evidence="6">The sequence shown here is derived from an EMBL/GenBank/DDBJ whole genome shotgun (WGS) entry which is preliminary data.</text>
</comment>
<evidence type="ECO:0000313" key="7">
    <source>
        <dbReference type="Proteomes" id="UP001557470"/>
    </source>
</evidence>
<dbReference type="EMBL" id="JAGEUA010000006">
    <property type="protein sequence ID" value="KAL0974237.1"/>
    <property type="molecule type" value="Genomic_DNA"/>
</dbReference>
<sequence>MCALFNVVLLALVSMGTADPEDCKHLLQPLAPGNQQTIFGKWVFLEGFSDNEVVSEILRNTSSSWIQISPTSENETVLLDQRNLIEGNCMNSSANMTFSKSSFQVTHDNISITGHFLQTCTDCLAIMHSGDLMAGVHFQALYIFGKNKTLPHSDLEHFRKQAQCLKYAQPAPYSYSGVTELCSETEFACC</sequence>
<feature type="signal peptide" evidence="5">
    <location>
        <begin position="1"/>
        <end position="18"/>
    </location>
</feature>
<dbReference type="PANTHER" id="PTHR11967:SF2">
    <property type="entry name" value="ALPHA-1-ACID GLYCOPROTEIN 1"/>
    <property type="match status" value="1"/>
</dbReference>
<dbReference type="SUPFAM" id="SSF50814">
    <property type="entry name" value="Lipocalins"/>
    <property type="match status" value="1"/>
</dbReference>
<dbReference type="InterPro" id="IPR012674">
    <property type="entry name" value="Calycin"/>
</dbReference>
<evidence type="ECO:0000256" key="4">
    <source>
        <dbReference type="ARBA" id="ARBA00023180"/>
    </source>
</evidence>
<keyword evidence="2" id="KW-0964">Secreted</keyword>
<reference evidence="6 7" key="1">
    <citation type="submission" date="2024-06" db="EMBL/GenBank/DDBJ databases">
        <authorList>
            <person name="Pan Q."/>
            <person name="Wen M."/>
            <person name="Jouanno E."/>
            <person name="Zahm M."/>
            <person name="Klopp C."/>
            <person name="Cabau C."/>
            <person name="Louis A."/>
            <person name="Berthelot C."/>
            <person name="Parey E."/>
            <person name="Roest Crollius H."/>
            <person name="Montfort J."/>
            <person name="Robinson-Rechavi M."/>
            <person name="Bouchez O."/>
            <person name="Lampietro C."/>
            <person name="Lopez Roques C."/>
            <person name="Donnadieu C."/>
            <person name="Postlethwait J."/>
            <person name="Bobe J."/>
            <person name="Verreycken H."/>
            <person name="Guiguen Y."/>
        </authorList>
    </citation>
    <scope>NUCLEOTIDE SEQUENCE [LARGE SCALE GENOMIC DNA]</scope>
    <source>
        <strain evidence="6">Up_M1</strain>
        <tissue evidence="6">Testis</tissue>
    </source>
</reference>
<organism evidence="6 7">
    <name type="scientific">Umbra pygmaea</name>
    <name type="common">Eastern mudminnow</name>
    <dbReference type="NCBI Taxonomy" id="75934"/>
    <lineage>
        <taxon>Eukaryota</taxon>
        <taxon>Metazoa</taxon>
        <taxon>Chordata</taxon>
        <taxon>Craniata</taxon>
        <taxon>Vertebrata</taxon>
        <taxon>Euteleostomi</taxon>
        <taxon>Actinopterygii</taxon>
        <taxon>Neopterygii</taxon>
        <taxon>Teleostei</taxon>
        <taxon>Protacanthopterygii</taxon>
        <taxon>Esociformes</taxon>
        <taxon>Umbridae</taxon>
        <taxon>Umbra</taxon>
    </lineage>
</organism>
<evidence type="ECO:0000256" key="1">
    <source>
        <dbReference type="ARBA" id="ARBA00004613"/>
    </source>
</evidence>
<dbReference type="PANTHER" id="PTHR11967">
    <property type="entry name" value="ALPHA-1-ACID GLYCOPROTEIN"/>
    <property type="match status" value="1"/>
</dbReference>
<evidence type="ECO:0008006" key="8">
    <source>
        <dbReference type="Google" id="ProtNLM"/>
    </source>
</evidence>